<reference evidence="1 2" key="1">
    <citation type="journal article" date="2018" name="Gigascience">
        <title>Genomes of trombidid mites reveal novel predicted allergens and laterally-transferred genes associated with secondary metabolism.</title>
        <authorList>
            <person name="Dong X."/>
            <person name="Chaisiri K."/>
            <person name="Xia D."/>
            <person name="Armstrong S.D."/>
            <person name="Fang Y."/>
            <person name="Donnelly M.J."/>
            <person name="Kadowaki T."/>
            <person name="McGarry J.W."/>
            <person name="Darby A.C."/>
            <person name="Makepeace B.L."/>
        </authorList>
    </citation>
    <scope>NUCLEOTIDE SEQUENCE [LARGE SCALE GENOMIC DNA]</scope>
    <source>
        <strain evidence="1">UoL-UT</strain>
    </source>
</reference>
<evidence type="ECO:0000313" key="1">
    <source>
        <dbReference type="EMBL" id="RWR98951.1"/>
    </source>
</evidence>
<gene>
    <name evidence="1" type="ORF">B4U80_02157</name>
</gene>
<accession>A0A443Q7F8</accession>
<protein>
    <submittedName>
        <fullName evidence="1">Uncharacterized protein</fullName>
    </submittedName>
</protein>
<comment type="caution">
    <text evidence="1">The sequence shown here is derived from an EMBL/GenBank/DDBJ whole genome shotgun (WGS) entry which is preliminary data.</text>
</comment>
<dbReference type="Proteomes" id="UP000288716">
    <property type="component" value="Unassembled WGS sequence"/>
</dbReference>
<organism evidence="1 2">
    <name type="scientific">Leptotrombidium deliense</name>
    <dbReference type="NCBI Taxonomy" id="299467"/>
    <lineage>
        <taxon>Eukaryota</taxon>
        <taxon>Metazoa</taxon>
        <taxon>Ecdysozoa</taxon>
        <taxon>Arthropoda</taxon>
        <taxon>Chelicerata</taxon>
        <taxon>Arachnida</taxon>
        <taxon>Acari</taxon>
        <taxon>Acariformes</taxon>
        <taxon>Trombidiformes</taxon>
        <taxon>Prostigmata</taxon>
        <taxon>Anystina</taxon>
        <taxon>Parasitengona</taxon>
        <taxon>Trombiculoidea</taxon>
        <taxon>Trombiculidae</taxon>
        <taxon>Leptotrombidium</taxon>
    </lineage>
</organism>
<evidence type="ECO:0000313" key="2">
    <source>
        <dbReference type="Proteomes" id="UP000288716"/>
    </source>
</evidence>
<dbReference type="EMBL" id="NCKV01066292">
    <property type="protein sequence ID" value="RWR98951.1"/>
    <property type="molecule type" value="Genomic_DNA"/>
</dbReference>
<keyword evidence="2" id="KW-1185">Reference proteome</keyword>
<sequence>MIKISDQN</sequence>
<proteinExistence type="predicted"/>
<name>A0A443Q7F8_9ACAR</name>
<dbReference type="VEuPathDB" id="VectorBase:LDEU014654"/>